<keyword evidence="2 5" id="KW-0812">Transmembrane</keyword>
<feature type="transmembrane region" description="Helical" evidence="5">
    <location>
        <begin position="222"/>
        <end position="242"/>
    </location>
</feature>
<dbReference type="GO" id="GO:0005886">
    <property type="term" value="C:plasma membrane"/>
    <property type="evidence" value="ECO:0007669"/>
    <property type="project" value="TreeGrafter"/>
</dbReference>
<dbReference type="PANTHER" id="PTHR11048:SF5">
    <property type="entry name" value="DECAPRENYL-PHOSPHATE PHOSPHORIBOSYLTRANSFERASE"/>
    <property type="match status" value="1"/>
</dbReference>
<dbReference type="Gene3D" id="3.40.50.1000">
    <property type="entry name" value="HAD superfamily/HAD-like"/>
    <property type="match status" value="1"/>
</dbReference>
<accession>A0A3B0ZBR9</accession>
<name>A0A3B0ZBR9_9ZZZZ</name>
<keyword evidence="4 5" id="KW-0472">Membrane</keyword>
<evidence type="ECO:0000313" key="6">
    <source>
        <dbReference type="EMBL" id="VAW90845.1"/>
    </source>
</evidence>
<reference evidence="6" key="1">
    <citation type="submission" date="2018-06" db="EMBL/GenBank/DDBJ databases">
        <authorList>
            <person name="Zhirakovskaya E."/>
        </authorList>
    </citation>
    <scope>NUCLEOTIDE SEQUENCE</scope>
</reference>
<dbReference type="PANTHER" id="PTHR11048">
    <property type="entry name" value="PRENYLTRANSFERASES"/>
    <property type="match status" value="1"/>
</dbReference>
<feature type="transmembrane region" description="Helical" evidence="5">
    <location>
        <begin position="342"/>
        <end position="360"/>
    </location>
</feature>
<evidence type="ECO:0000256" key="1">
    <source>
        <dbReference type="ARBA" id="ARBA00004141"/>
    </source>
</evidence>
<keyword evidence="3 5" id="KW-1133">Transmembrane helix</keyword>
<evidence type="ECO:0000256" key="2">
    <source>
        <dbReference type="ARBA" id="ARBA00022692"/>
    </source>
</evidence>
<evidence type="ECO:0008006" key="7">
    <source>
        <dbReference type="Google" id="ProtNLM"/>
    </source>
</evidence>
<comment type="subcellular location">
    <subcellularLocation>
        <location evidence="1">Membrane</location>
        <topology evidence="1">Multi-pass membrane protein</topology>
    </subcellularLocation>
</comment>
<dbReference type="Gene3D" id="1.10.357.140">
    <property type="entry name" value="UbiA prenyltransferase"/>
    <property type="match status" value="1"/>
</dbReference>
<dbReference type="InterPro" id="IPR036412">
    <property type="entry name" value="HAD-like_sf"/>
</dbReference>
<feature type="transmembrane region" description="Helical" evidence="5">
    <location>
        <begin position="288"/>
        <end position="308"/>
    </location>
</feature>
<dbReference type="InterPro" id="IPR023214">
    <property type="entry name" value="HAD_sf"/>
</dbReference>
<dbReference type="EMBL" id="UOFR01000007">
    <property type="protein sequence ID" value="VAW90845.1"/>
    <property type="molecule type" value="Genomic_DNA"/>
</dbReference>
<dbReference type="NCBIfam" id="NF006088">
    <property type="entry name" value="PRK08238.1"/>
    <property type="match status" value="1"/>
</dbReference>
<gene>
    <name evidence="6" type="ORF">MNBD_GAMMA21-582</name>
</gene>
<organism evidence="6">
    <name type="scientific">hydrothermal vent metagenome</name>
    <dbReference type="NCBI Taxonomy" id="652676"/>
    <lineage>
        <taxon>unclassified sequences</taxon>
        <taxon>metagenomes</taxon>
        <taxon>ecological metagenomes</taxon>
    </lineage>
</organism>
<protein>
    <recommendedName>
        <fullName evidence="7">Integral membrane protein</fullName>
    </recommendedName>
</protein>
<feature type="transmembrane region" description="Helical" evidence="5">
    <location>
        <begin position="315"/>
        <end position="336"/>
    </location>
</feature>
<proteinExistence type="predicted"/>
<evidence type="ECO:0000256" key="4">
    <source>
        <dbReference type="ARBA" id="ARBA00023136"/>
    </source>
</evidence>
<dbReference type="Pfam" id="PF12710">
    <property type="entry name" value="HAD"/>
    <property type="match status" value="1"/>
</dbReference>
<evidence type="ECO:0000256" key="5">
    <source>
        <dbReference type="SAM" id="Phobius"/>
    </source>
</evidence>
<dbReference type="GO" id="GO:0009247">
    <property type="term" value="P:glycolipid biosynthetic process"/>
    <property type="evidence" value="ECO:0007669"/>
    <property type="project" value="TreeGrafter"/>
</dbReference>
<dbReference type="InterPro" id="IPR039653">
    <property type="entry name" value="Prenyltransferase"/>
</dbReference>
<dbReference type="CDD" id="cd13963">
    <property type="entry name" value="PT_UbiA_2"/>
    <property type="match status" value="1"/>
</dbReference>
<feature type="transmembrane region" description="Helical" evidence="5">
    <location>
        <begin position="421"/>
        <end position="439"/>
    </location>
</feature>
<dbReference type="InterPro" id="IPR044878">
    <property type="entry name" value="UbiA_sf"/>
</dbReference>
<dbReference type="AlphaFoldDB" id="A0A3B0ZBR9"/>
<dbReference type="SUPFAM" id="SSF56784">
    <property type="entry name" value="HAD-like"/>
    <property type="match status" value="1"/>
</dbReference>
<feature type="transmembrane region" description="Helical" evidence="5">
    <location>
        <begin position="387"/>
        <end position="409"/>
    </location>
</feature>
<dbReference type="GO" id="GO:0016765">
    <property type="term" value="F:transferase activity, transferring alkyl or aryl (other than methyl) groups"/>
    <property type="evidence" value="ECO:0007669"/>
    <property type="project" value="InterPro"/>
</dbReference>
<feature type="transmembrane region" description="Helical" evidence="5">
    <location>
        <begin position="263"/>
        <end position="282"/>
    </location>
</feature>
<sequence length="475" mass="53748">MTITSPEVICVDLDGTLVHTDTLYELCILALKQNLLLIFALPIWLFKGKAFFKAKLSSHAEIPTETLLYNDAVIEYLKNKKADGANIYLVTASHQNVANAVAKHLGFFADQFGSTEHNNIKGKNKADFLNARFGEFGYEYIGNDDSDLNVWESSSRAVVVSENEHLFEKAKKINKDVISLPSLNKSSLKSYFKLMRPHQWVKNVLILVPLVLSHSVTDVDKVLLSAIGFILFSLTASGIYVFNDLVDISNDRVHPIKSKRPIAAGEVSVLHGVVLGLLLWIISLSVAYFNFDFLFLILLGYIVLNFLYSFLLKRLVLVDVVVLAGFYIIRIITGAVIVKVALSFWLITFSLFMFFSLALAKRYSEIALYTRESTEVKGRGYIREDEFITTILGVASGLVSVLVMALYIHDDRTRIMYSDSNWLWITIPALLYWVSRLWLLAHRKLLAEDPIRFAIRDKESYLIFGVLLFSVFMAL</sequence>
<evidence type="ECO:0000256" key="3">
    <source>
        <dbReference type="ARBA" id="ARBA00022989"/>
    </source>
</evidence>
<feature type="transmembrane region" description="Helical" evidence="5">
    <location>
        <begin position="459"/>
        <end position="474"/>
    </location>
</feature>
<dbReference type="InterPro" id="IPR000537">
    <property type="entry name" value="UbiA_prenyltransferase"/>
</dbReference>
<dbReference type="Pfam" id="PF01040">
    <property type="entry name" value="UbiA"/>
    <property type="match status" value="1"/>
</dbReference>